<dbReference type="EMBL" id="SDWU01000006">
    <property type="protein sequence ID" value="RYC03142.1"/>
    <property type="molecule type" value="Genomic_DNA"/>
</dbReference>
<dbReference type="Proteomes" id="UP000293291">
    <property type="component" value="Unassembled WGS sequence"/>
</dbReference>
<dbReference type="RefSeq" id="WP_129454133.1">
    <property type="nucleotide sequence ID" value="NZ_JACXYX010000009.1"/>
</dbReference>
<sequence length="195" mass="19455">MADGTADDTGTDGTPRGGPSLEMPSFTRRRRKAEGAEPASEAVMDTAAPAPDAPPGPAPAARVRRPLPRPSLAGLPAAAVTGVVVGALGVLLVWLAGVGCEAVRGTSSCGGGPGLLVLVVVLGVLAWTGSLLLRVLAVPDAGSTSVLAVGILAVLVMVFLLGSLEQWWTAVAVPVAAVAAYCSAWWVTTAVVGED</sequence>
<name>A0A4Q2SDM6_9ACTN</name>
<reference evidence="3 4" key="1">
    <citation type="submission" date="2019-01" db="EMBL/GenBank/DDBJ databases">
        <title>Novel species of Nocardioides.</title>
        <authorList>
            <person name="Liu Q."/>
            <person name="Xin Y.-H."/>
        </authorList>
    </citation>
    <scope>NUCLEOTIDE SEQUENCE [LARGE SCALE GENOMIC DNA]</scope>
    <source>
        <strain evidence="3 4">CGMCC 4.6875</strain>
    </source>
</reference>
<dbReference type="OrthoDB" id="3790893at2"/>
<feature type="transmembrane region" description="Helical" evidence="2">
    <location>
        <begin position="72"/>
        <end position="95"/>
    </location>
</feature>
<comment type="caution">
    <text evidence="3">The sequence shown here is derived from an EMBL/GenBank/DDBJ whole genome shotgun (WGS) entry which is preliminary data.</text>
</comment>
<evidence type="ECO:0000313" key="4">
    <source>
        <dbReference type="Proteomes" id="UP000293291"/>
    </source>
</evidence>
<accession>A0A4Q2SDM6</accession>
<protein>
    <recommendedName>
        <fullName evidence="5">Transmembrane protein</fullName>
    </recommendedName>
</protein>
<keyword evidence="2" id="KW-0812">Transmembrane</keyword>
<feature type="region of interest" description="Disordered" evidence="1">
    <location>
        <begin position="1"/>
        <end position="65"/>
    </location>
</feature>
<evidence type="ECO:0000256" key="2">
    <source>
        <dbReference type="SAM" id="Phobius"/>
    </source>
</evidence>
<feature type="transmembrane region" description="Helical" evidence="2">
    <location>
        <begin position="115"/>
        <end position="137"/>
    </location>
</feature>
<keyword evidence="2" id="KW-1133">Transmembrane helix</keyword>
<evidence type="ECO:0000256" key="1">
    <source>
        <dbReference type="SAM" id="MobiDB-lite"/>
    </source>
</evidence>
<evidence type="ECO:0008006" key="5">
    <source>
        <dbReference type="Google" id="ProtNLM"/>
    </source>
</evidence>
<feature type="transmembrane region" description="Helical" evidence="2">
    <location>
        <begin position="167"/>
        <end position="192"/>
    </location>
</feature>
<dbReference type="AlphaFoldDB" id="A0A4Q2SDM6"/>
<evidence type="ECO:0000313" key="3">
    <source>
        <dbReference type="EMBL" id="RYC03142.1"/>
    </source>
</evidence>
<organism evidence="3 4">
    <name type="scientific">Nocardioides ganghwensis</name>
    <dbReference type="NCBI Taxonomy" id="252230"/>
    <lineage>
        <taxon>Bacteria</taxon>
        <taxon>Bacillati</taxon>
        <taxon>Actinomycetota</taxon>
        <taxon>Actinomycetes</taxon>
        <taxon>Propionibacteriales</taxon>
        <taxon>Nocardioidaceae</taxon>
        <taxon>Nocardioides</taxon>
    </lineage>
</organism>
<feature type="compositionally biased region" description="Acidic residues" evidence="1">
    <location>
        <begin position="1"/>
        <end position="10"/>
    </location>
</feature>
<gene>
    <name evidence="3" type="ORF">EUA07_06160</name>
</gene>
<keyword evidence="2" id="KW-0472">Membrane</keyword>
<proteinExistence type="predicted"/>
<keyword evidence="4" id="KW-1185">Reference proteome</keyword>
<feature type="transmembrane region" description="Helical" evidence="2">
    <location>
        <begin position="144"/>
        <end position="161"/>
    </location>
</feature>